<proteinExistence type="predicted"/>
<protein>
    <recommendedName>
        <fullName evidence="3">Cytochrome c domain-containing protein</fullName>
    </recommendedName>
</protein>
<dbReference type="InterPro" id="IPR036909">
    <property type="entry name" value="Cyt_c-like_dom_sf"/>
</dbReference>
<evidence type="ECO:0000313" key="1">
    <source>
        <dbReference type="EMBL" id="GEC70772.1"/>
    </source>
</evidence>
<organism evidence="1 2">
    <name type="scientific">Flavobacterium flevense</name>
    <dbReference type="NCBI Taxonomy" id="983"/>
    <lineage>
        <taxon>Bacteria</taxon>
        <taxon>Pseudomonadati</taxon>
        <taxon>Bacteroidota</taxon>
        <taxon>Flavobacteriia</taxon>
        <taxon>Flavobacteriales</taxon>
        <taxon>Flavobacteriaceae</taxon>
        <taxon>Flavobacterium</taxon>
    </lineage>
</organism>
<evidence type="ECO:0000313" key="2">
    <source>
        <dbReference type="Proteomes" id="UP000316775"/>
    </source>
</evidence>
<dbReference type="GO" id="GO:0009055">
    <property type="term" value="F:electron transfer activity"/>
    <property type="evidence" value="ECO:0007669"/>
    <property type="project" value="InterPro"/>
</dbReference>
<dbReference type="EMBL" id="BJNP01000002">
    <property type="protein sequence ID" value="GEC70772.1"/>
    <property type="molecule type" value="Genomic_DNA"/>
</dbReference>
<gene>
    <name evidence="1" type="ORF">FFL01_03110</name>
</gene>
<reference evidence="1 2" key="1">
    <citation type="submission" date="2019-06" db="EMBL/GenBank/DDBJ databases">
        <title>Whole genome shotgun sequence of Flavobacterium flevense NBRC 14960.</title>
        <authorList>
            <person name="Hosoyama A."/>
            <person name="Uohara A."/>
            <person name="Ohji S."/>
            <person name="Ichikawa N."/>
        </authorList>
    </citation>
    <scope>NUCLEOTIDE SEQUENCE [LARGE SCALE GENOMIC DNA]</scope>
    <source>
        <strain evidence="1 2">NBRC 14960</strain>
    </source>
</reference>
<comment type="caution">
    <text evidence="1">The sequence shown here is derived from an EMBL/GenBank/DDBJ whole genome shotgun (WGS) entry which is preliminary data.</text>
</comment>
<dbReference type="PROSITE" id="PS51257">
    <property type="entry name" value="PROKAR_LIPOPROTEIN"/>
    <property type="match status" value="1"/>
</dbReference>
<sequence length="137" mass="15227">MSYLRETIIFNLKPIVMKPKNLFPLLLSASFLLSCSNDNPDTLMEDVPNDNVVTYQQNVKSIIDNNCISCHAATPRNGAPMALVTYDQVKNAVQNRGLLNRISLNNGNSLLMPQSGRLPQATIDIVAKWQQDGLLQQ</sequence>
<dbReference type="SUPFAM" id="SSF46626">
    <property type="entry name" value="Cytochrome c"/>
    <property type="match status" value="1"/>
</dbReference>
<dbReference type="STRING" id="983.SAMN05443543_102401"/>
<dbReference type="AlphaFoldDB" id="A0A4Y4AUJ5"/>
<keyword evidence="2" id="KW-1185">Reference proteome</keyword>
<accession>A0A4Y4AUJ5</accession>
<name>A0A4Y4AUJ5_9FLAO</name>
<dbReference type="Proteomes" id="UP000316775">
    <property type="component" value="Unassembled WGS sequence"/>
</dbReference>
<dbReference type="GO" id="GO:0020037">
    <property type="term" value="F:heme binding"/>
    <property type="evidence" value="ECO:0007669"/>
    <property type="project" value="InterPro"/>
</dbReference>
<evidence type="ECO:0008006" key="3">
    <source>
        <dbReference type="Google" id="ProtNLM"/>
    </source>
</evidence>